<evidence type="ECO:0000313" key="3">
    <source>
        <dbReference type="EMBL" id="SVE06343.1"/>
    </source>
</evidence>
<feature type="non-terminal residue" evidence="3">
    <location>
        <position position="147"/>
    </location>
</feature>
<dbReference type="PANTHER" id="PTHR21090:SF5">
    <property type="entry name" value="PENTAFUNCTIONAL AROM POLYPEPTIDE"/>
    <property type="match status" value="1"/>
</dbReference>
<dbReference type="InterPro" id="IPR023193">
    <property type="entry name" value="EPSP_synthase_CS"/>
</dbReference>
<dbReference type="Pfam" id="PF00275">
    <property type="entry name" value="EPSP_synthase"/>
    <property type="match status" value="1"/>
</dbReference>
<protein>
    <recommendedName>
        <fullName evidence="2">Enolpyruvate transferase domain-containing protein</fullName>
    </recommendedName>
</protein>
<dbReference type="GO" id="GO:0003866">
    <property type="term" value="F:3-phosphoshikimate 1-carboxyvinyltransferase activity"/>
    <property type="evidence" value="ECO:0007669"/>
    <property type="project" value="TreeGrafter"/>
</dbReference>
<feature type="domain" description="Enolpyruvate transferase" evidence="2">
    <location>
        <begin position="24"/>
        <end position="145"/>
    </location>
</feature>
<reference evidence="3" key="1">
    <citation type="submission" date="2018-05" db="EMBL/GenBank/DDBJ databases">
        <authorList>
            <person name="Lanie J.A."/>
            <person name="Ng W.-L."/>
            <person name="Kazmierczak K.M."/>
            <person name="Andrzejewski T.M."/>
            <person name="Davidsen T.M."/>
            <person name="Wayne K.J."/>
            <person name="Tettelin H."/>
            <person name="Glass J.I."/>
            <person name="Rusch D."/>
            <person name="Podicherti R."/>
            <person name="Tsui H.-C.T."/>
            <person name="Winkler M.E."/>
        </authorList>
    </citation>
    <scope>NUCLEOTIDE SEQUENCE</scope>
</reference>
<proteinExistence type="predicted"/>
<dbReference type="Gene3D" id="3.65.10.10">
    <property type="entry name" value="Enolpyruvate transferase domain"/>
    <property type="match status" value="2"/>
</dbReference>
<dbReference type="PROSITE" id="PS00104">
    <property type="entry name" value="EPSP_SYNTHASE_1"/>
    <property type="match status" value="1"/>
</dbReference>
<dbReference type="InterPro" id="IPR013792">
    <property type="entry name" value="RNA3'P_cycl/enolpyr_Trfase_a/b"/>
</dbReference>
<sequence>MVNFMILKYIIYLNISQEIKLTKQKINKLDGSLRIVGDKSISHRALILSSISTGKSEITNLLESDDVVSTINILKNLGIKIRKKNKKWIVHGNGTNGFIQPKKALNANNSGTTARLLIAAVSPNPIYCIFIGDKSLSKRPMSRITHF</sequence>
<dbReference type="InterPro" id="IPR001986">
    <property type="entry name" value="Enolpyruvate_Tfrase_dom"/>
</dbReference>
<keyword evidence="1" id="KW-0808">Transferase</keyword>
<organism evidence="3">
    <name type="scientific">marine metagenome</name>
    <dbReference type="NCBI Taxonomy" id="408172"/>
    <lineage>
        <taxon>unclassified sequences</taxon>
        <taxon>metagenomes</taxon>
        <taxon>ecological metagenomes</taxon>
    </lineage>
</organism>
<gene>
    <name evidence="3" type="ORF">METZ01_LOCUS459197</name>
</gene>
<evidence type="ECO:0000256" key="1">
    <source>
        <dbReference type="ARBA" id="ARBA00022679"/>
    </source>
</evidence>
<dbReference type="InterPro" id="IPR036968">
    <property type="entry name" value="Enolpyruvate_Tfrase_sf"/>
</dbReference>
<name>A0A383AFH8_9ZZZZ</name>
<dbReference type="PANTHER" id="PTHR21090">
    <property type="entry name" value="AROM/DEHYDROQUINATE SYNTHASE"/>
    <property type="match status" value="1"/>
</dbReference>
<accession>A0A383AFH8</accession>
<dbReference type="EMBL" id="UINC01191613">
    <property type="protein sequence ID" value="SVE06343.1"/>
    <property type="molecule type" value="Genomic_DNA"/>
</dbReference>
<evidence type="ECO:0000259" key="2">
    <source>
        <dbReference type="Pfam" id="PF00275"/>
    </source>
</evidence>
<dbReference type="GO" id="GO:0009423">
    <property type="term" value="P:chorismate biosynthetic process"/>
    <property type="evidence" value="ECO:0007669"/>
    <property type="project" value="TreeGrafter"/>
</dbReference>
<dbReference type="SUPFAM" id="SSF55205">
    <property type="entry name" value="EPT/RTPC-like"/>
    <property type="match status" value="1"/>
</dbReference>
<dbReference type="AlphaFoldDB" id="A0A383AFH8"/>